<accession>A0AAE5CCH7</accession>
<dbReference type="GO" id="GO:0005829">
    <property type="term" value="C:cytosol"/>
    <property type="evidence" value="ECO:0007669"/>
    <property type="project" value="TreeGrafter"/>
</dbReference>
<dbReference type="InterPro" id="IPR005025">
    <property type="entry name" value="FMN_Rdtase-like_dom"/>
</dbReference>
<gene>
    <name evidence="2" type="ORF">GWO12_12700</name>
</gene>
<dbReference type="GO" id="GO:0010181">
    <property type="term" value="F:FMN binding"/>
    <property type="evidence" value="ECO:0007669"/>
    <property type="project" value="TreeGrafter"/>
</dbReference>
<organism evidence="2 3">
    <name type="scientific">Candidatus Kutchimonas denitrificans</name>
    <dbReference type="NCBI Taxonomy" id="3056748"/>
    <lineage>
        <taxon>Bacteria</taxon>
        <taxon>Pseudomonadati</taxon>
        <taxon>Gemmatimonadota</taxon>
        <taxon>Gemmatimonadia</taxon>
        <taxon>Candidatus Palauibacterales</taxon>
        <taxon>Candidatus Palauibacteraceae</taxon>
        <taxon>Candidatus Kutchimonas</taxon>
    </lineage>
</organism>
<dbReference type="Proteomes" id="UP000702544">
    <property type="component" value="Unassembled WGS sequence"/>
</dbReference>
<evidence type="ECO:0000259" key="1">
    <source>
        <dbReference type="Pfam" id="PF03358"/>
    </source>
</evidence>
<dbReference type="Gene3D" id="3.40.50.360">
    <property type="match status" value="1"/>
</dbReference>
<protein>
    <submittedName>
        <fullName evidence="2">NAD(P)H-dependent oxidoreductase</fullName>
    </submittedName>
</protein>
<evidence type="ECO:0000313" key="3">
    <source>
        <dbReference type="Proteomes" id="UP000702544"/>
    </source>
</evidence>
<evidence type="ECO:0000313" key="2">
    <source>
        <dbReference type="EMBL" id="NIR75948.1"/>
    </source>
</evidence>
<dbReference type="SUPFAM" id="SSF52218">
    <property type="entry name" value="Flavoproteins"/>
    <property type="match status" value="1"/>
</dbReference>
<dbReference type="AlphaFoldDB" id="A0AAE5CCH7"/>
<reference evidence="2 3" key="1">
    <citation type="submission" date="2020-01" db="EMBL/GenBank/DDBJ databases">
        <title>Genomes assembled from Gulf of Kutch pelagic sediment metagenomes.</title>
        <authorList>
            <person name="Chandrashekar M."/>
            <person name="Mahajan M.S."/>
            <person name="Dave K.J."/>
            <person name="Vatsa P."/>
            <person name="Nathani N.M."/>
        </authorList>
    </citation>
    <scope>NUCLEOTIDE SEQUENCE [LARGE SCALE GENOMIC DNA]</scope>
    <source>
        <strain evidence="2">KS3-K002</strain>
    </source>
</reference>
<dbReference type="Pfam" id="PF03358">
    <property type="entry name" value="FMN_red"/>
    <property type="match status" value="1"/>
</dbReference>
<dbReference type="PANTHER" id="PTHR30543">
    <property type="entry name" value="CHROMATE REDUCTASE"/>
    <property type="match status" value="1"/>
</dbReference>
<sequence length="197" mass="20922">MTEERNIRVVAVLGTVRPGSYTSKALALVADEFGKYEDVTLEVVDPAELELPLPGRGASEDAERLREKVSNATGLVLSTPEYHGGYSATIKLVIENLGFPSALSGKPVALLGVAAGQIGAIKSLESLRSVCSHVGAIVLPGPVSVARVREAFEEDGTVTDEVVEKRVRGVATNLLDYIERHICPAITLEAMVREDAA</sequence>
<feature type="domain" description="NADPH-dependent FMN reductase-like" evidence="1">
    <location>
        <begin position="8"/>
        <end position="145"/>
    </location>
</feature>
<dbReference type="GO" id="GO:0016491">
    <property type="term" value="F:oxidoreductase activity"/>
    <property type="evidence" value="ECO:0007669"/>
    <property type="project" value="InterPro"/>
</dbReference>
<proteinExistence type="predicted"/>
<comment type="caution">
    <text evidence="2">The sequence shown here is derived from an EMBL/GenBank/DDBJ whole genome shotgun (WGS) entry which is preliminary data.</text>
</comment>
<dbReference type="PANTHER" id="PTHR30543:SF21">
    <property type="entry name" value="NAD(P)H-DEPENDENT FMN REDUCTASE LOT6"/>
    <property type="match status" value="1"/>
</dbReference>
<dbReference type="EMBL" id="JAACAK010000108">
    <property type="protein sequence ID" value="NIR75948.1"/>
    <property type="molecule type" value="Genomic_DNA"/>
</dbReference>
<dbReference type="InterPro" id="IPR050712">
    <property type="entry name" value="NAD(P)H-dep_reductase"/>
</dbReference>
<dbReference type="InterPro" id="IPR029039">
    <property type="entry name" value="Flavoprotein-like_sf"/>
</dbReference>
<name>A0AAE5CCH7_9BACT</name>